<dbReference type="EMBL" id="BGPR01000337">
    <property type="protein sequence ID" value="GBM14004.1"/>
    <property type="molecule type" value="Genomic_DNA"/>
</dbReference>
<sequence length="79" mass="8782">MRIQKAAEVFKNSHVAARESRGTTCINVPEDINNRANMADDVIISDDDAVEGLLNKDDDNDFEQEQFLQLTSSKGAKVQ</sequence>
<accession>A0A4Y2DDR5</accession>
<dbReference type="AlphaFoldDB" id="A0A4Y2DDR5"/>
<keyword evidence="2" id="KW-1185">Reference proteome</keyword>
<evidence type="ECO:0000313" key="1">
    <source>
        <dbReference type="EMBL" id="GBM14004.1"/>
    </source>
</evidence>
<protein>
    <submittedName>
        <fullName evidence="1">Uncharacterized protein</fullName>
    </submittedName>
</protein>
<evidence type="ECO:0000313" key="2">
    <source>
        <dbReference type="Proteomes" id="UP000499080"/>
    </source>
</evidence>
<comment type="caution">
    <text evidence="1">The sequence shown here is derived from an EMBL/GenBank/DDBJ whole genome shotgun (WGS) entry which is preliminary data.</text>
</comment>
<organism evidence="1 2">
    <name type="scientific">Araneus ventricosus</name>
    <name type="common">Orbweaver spider</name>
    <name type="synonym">Epeira ventricosa</name>
    <dbReference type="NCBI Taxonomy" id="182803"/>
    <lineage>
        <taxon>Eukaryota</taxon>
        <taxon>Metazoa</taxon>
        <taxon>Ecdysozoa</taxon>
        <taxon>Arthropoda</taxon>
        <taxon>Chelicerata</taxon>
        <taxon>Arachnida</taxon>
        <taxon>Araneae</taxon>
        <taxon>Araneomorphae</taxon>
        <taxon>Entelegynae</taxon>
        <taxon>Araneoidea</taxon>
        <taxon>Araneidae</taxon>
        <taxon>Araneus</taxon>
    </lineage>
</organism>
<gene>
    <name evidence="1" type="ORF">AVEN_166191_1</name>
</gene>
<dbReference type="Proteomes" id="UP000499080">
    <property type="component" value="Unassembled WGS sequence"/>
</dbReference>
<proteinExistence type="predicted"/>
<name>A0A4Y2DDR5_ARAVE</name>
<reference evidence="1 2" key="1">
    <citation type="journal article" date="2019" name="Sci. Rep.">
        <title>Orb-weaving spider Araneus ventricosus genome elucidates the spidroin gene catalogue.</title>
        <authorList>
            <person name="Kono N."/>
            <person name="Nakamura H."/>
            <person name="Ohtoshi R."/>
            <person name="Moran D.A.P."/>
            <person name="Shinohara A."/>
            <person name="Yoshida Y."/>
            <person name="Fujiwara M."/>
            <person name="Mori M."/>
            <person name="Tomita M."/>
            <person name="Arakawa K."/>
        </authorList>
    </citation>
    <scope>NUCLEOTIDE SEQUENCE [LARGE SCALE GENOMIC DNA]</scope>
</reference>